<sequence>MPSRIHTPHSLATIRAAKRPTDPLLYFDSSLCHVVLILTVPGV</sequence>
<gene>
    <name evidence="1" type="ORF">BGTH12_LOCUS5459</name>
</gene>
<name>A0A9W4DPS3_BLUGR</name>
<comment type="caution">
    <text evidence="1">The sequence shown here is derived from an EMBL/GenBank/DDBJ whole genome shotgun (WGS) entry which is preliminary data.</text>
</comment>
<protein>
    <submittedName>
        <fullName evidence="1">BgTH12-05838</fullName>
    </submittedName>
</protein>
<evidence type="ECO:0000313" key="2">
    <source>
        <dbReference type="Proteomes" id="UP000683417"/>
    </source>
</evidence>
<organism evidence="1 2">
    <name type="scientific">Blumeria graminis f. sp. triticale</name>
    <dbReference type="NCBI Taxonomy" id="1689686"/>
    <lineage>
        <taxon>Eukaryota</taxon>
        <taxon>Fungi</taxon>
        <taxon>Dikarya</taxon>
        <taxon>Ascomycota</taxon>
        <taxon>Pezizomycotina</taxon>
        <taxon>Leotiomycetes</taxon>
        <taxon>Erysiphales</taxon>
        <taxon>Erysiphaceae</taxon>
        <taxon>Blumeria</taxon>
    </lineage>
</organism>
<dbReference type="AlphaFoldDB" id="A0A9W4DPS3"/>
<accession>A0A9W4DPS3</accession>
<proteinExistence type="predicted"/>
<dbReference type="Proteomes" id="UP000683417">
    <property type="component" value="Unassembled WGS sequence"/>
</dbReference>
<evidence type="ECO:0000313" key="1">
    <source>
        <dbReference type="EMBL" id="CAD6504101.1"/>
    </source>
</evidence>
<reference evidence="1" key="1">
    <citation type="submission" date="2020-10" db="EMBL/GenBank/DDBJ databases">
        <authorList>
            <person name="Muller C M."/>
        </authorList>
    </citation>
    <scope>NUCLEOTIDE SEQUENCE</scope>
    <source>
        <strain evidence="1">THUN-12</strain>
    </source>
</reference>
<dbReference type="EMBL" id="CAJHIT010000008">
    <property type="protein sequence ID" value="CAD6504101.1"/>
    <property type="molecule type" value="Genomic_DNA"/>
</dbReference>